<gene>
    <name evidence="6" type="ORF">NK718_02205</name>
</gene>
<dbReference type="InterPro" id="IPR001492">
    <property type="entry name" value="Flagellin"/>
</dbReference>
<comment type="subcellular location">
    <subcellularLocation>
        <location evidence="1">Bacterial flagellum</location>
    </subcellularLocation>
    <subcellularLocation>
        <location evidence="2">Secreted</location>
    </subcellularLocation>
</comment>
<dbReference type="Gene3D" id="1.20.1330.10">
    <property type="entry name" value="f41 fragment of flagellin, N-terminal domain"/>
    <property type="match status" value="1"/>
</dbReference>
<evidence type="ECO:0000313" key="6">
    <source>
        <dbReference type="EMBL" id="MCP8937316.1"/>
    </source>
</evidence>
<evidence type="ECO:0000313" key="7">
    <source>
        <dbReference type="Proteomes" id="UP001205890"/>
    </source>
</evidence>
<dbReference type="PANTHER" id="PTHR42792:SF2">
    <property type="entry name" value="FLAGELLIN"/>
    <property type="match status" value="1"/>
</dbReference>
<name>A0ABT1L8B8_9HYPH</name>
<comment type="caution">
    <text evidence="6">The sequence shown here is derived from an EMBL/GenBank/DDBJ whole genome shotgun (WGS) entry which is preliminary data.</text>
</comment>
<sequence>MSDIVLSSGIRKNLLALQDTAGLMSETQQRLSTGKKVNSALDNPLNYFVASGFSAKANDLSRLLDSIGQSVQTLQAANNGITSILKLVETAQATCRQVKQSASTTAKLSSTVSLAATGLSTPLTGGTAAPSTFDAGDTVDLTVGGVGPVSIAIAAGDTIGDLIDKINIDPTLNPTGAPTVRASLSDGGNLVIDAVGGSALTVGVTNAGGGTANTLNDLFGTAVPAGSSASGVIAATTNPTRTTLAKQFDDLLAQIDQLAKDSGYNGVNLLNGESLKVEFNEESTSFLTLYGVFLDSAGLGLSASQRSFQADSDVDTALAQLNAATKQLRAQASTFGANLTVVQTRQDFTKKAILTLNTGADMLTLADQNEEGASLLALQTRQELSTNSLSLAAQADQNVLKLFR</sequence>
<dbReference type="InterPro" id="IPR010810">
    <property type="entry name" value="Flagellin_hook_IN_motif"/>
</dbReference>
<dbReference type="Proteomes" id="UP001205890">
    <property type="component" value="Unassembled WGS sequence"/>
</dbReference>
<organism evidence="6 7">
    <name type="scientific">Alsobacter ponti</name>
    <dbReference type="NCBI Taxonomy" id="2962936"/>
    <lineage>
        <taxon>Bacteria</taxon>
        <taxon>Pseudomonadati</taxon>
        <taxon>Pseudomonadota</taxon>
        <taxon>Alphaproteobacteria</taxon>
        <taxon>Hyphomicrobiales</taxon>
        <taxon>Alsobacteraceae</taxon>
        <taxon>Alsobacter</taxon>
    </lineage>
</organism>
<dbReference type="Pfam" id="PF00669">
    <property type="entry name" value="Flagellin_N"/>
    <property type="match status" value="1"/>
</dbReference>
<keyword evidence="4" id="KW-0975">Bacterial flagellum</keyword>
<dbReference type="RefSeq" id="WP_254738158.1">
    <property type="nucleotide sequence ID" value="NZ_JANCLU010000001.1"/>
</dbReference>
<dbReference type="SUPFAM" id="SSF64518">
    <property type="entry name" value="Phase 1 flagellin"/>
    <property type="match status" value="1"/>
</dbReference>
<evidence type="ECO:0000256" key="1">
    <source>
        <dbReference type="ARBA" id="ARBA00004365"/>
    </source>
</evidence>
<feature type="domain" description="Flagellin N-terminal" evidence="5">
    <location>
        <begin position="17"/>
        <end position="106"/>
    </location>
</feature>
<dbReference type="PANTHER" id="PTHR42792">
    <property type="entry name" value="FLAGELLIN"/>
    <property type="match status" value="1"/>
</dbReference>
<dbReference type="InterPro" id="IPR001029">
    <property type="entry name" value="Flagellin_N"/>
</dbReference>
<reference evidence="6 7" key="1">
    <citation type="submission" date="2022-07" db="EMBL/GenBank/DDBJ databases">
        <authorList>
            <person name="Li W.-J."/>
            <person name="Deng Q.-Q."/>
        </authorList>
    </citation>
    <scope>NUCLEOTIDE SEQUENCE [LARGE SCALE GENOMIC DNA]</scope>
    <source>
        <strain evidence="6 7">SYSU M60028</strain>
    </source>
</reference>
<evidence type="ECO:0000256" key="4">
    <source>
        <dbReference type="ARBA" id="ARBA00023143"/>
    </source>
</evidence>
<keyword evidence="7" id="KW-1185">Reference proteome</keyword>
<comment type="similarity">
    <text evidence="3">Belongs to the bacterial flagellin family.</text>
</comment>
<evidence type="ECO:0000256" key="2">
    <source>
        <dbReference type="ARBA" id="ARBA00004613"/>
    </source>
</evidence>
<accession>A0ABT1L8B8</accession>
<evidence type="ECO:0000259" key="5">
    <source>
        <dbReference type="Pfam" id="PF00669"/>
    </source>
</evidence>
<dbReference type="Pfam" id="PF07196">
    <property type="entry name" value="Flagellin_IN"/>
    <property type="match status" value="1"/>
</dbReference>
<protein>
    <recommendedName>
        <fullName evidence="5">Flagellin N-terminal domain-containing protein</fullName>
    </recommendedName>
</protein>
<proteinExistence type="inferred from homology"/>
<evidence type="ECO:0000256" key="3">
    <source>
        <dbReference type="ARBA" id="ARBA00005709"/>
    </source>
</evidence>
<dbReference type="EMBL" id="JANCLU010000001">
    <property type="protein sequence ID" value="MCP8937316.1"/>
    <property type="molecule type" value="Genomic_DNA"/>
</dbReference>